<dbReference type="EMBL" id="KB445802">
    <property type="protein sequence ID" value="EMD34545.1"/>
    <property type="molecule type" value="Genomic_DNA"/>
</dbReference>
<feature type="transmembrane region" description="Helical" evidence="1">
    <location>
        <begin position="91"/>
        <end position="109"/>
    </location>
</feature>
<name>M2QQU3_CERS8</name>
<evidence type="ECO:0000313" key="3">
    <source>
        <dbReference type="EMBL" id="EMD34545.1"/>
    </source>
</evidence>
<keyword evidence="1" id="KW-0472">Membrane</keyword>
<dbReference type="Pfam" id="PF20151">
    <property type="entry name" value="DUF6533"/>
    <property type="match status" value="1"/>
</dbReference>
<keyword evidence="1" id="KW-0812">Transmembrane</keyword>
<dbReference type="InterPro" id="IPR045340">
    <property type="entry name" value="DUF6533"/>
</dbReference>
<feature type="transmembrane region" description="Helical" evidence="1">
    <location>
        <begin position="41"/>
        <end position="60"/>
    </location>
</feature>
<accession>M2QQU3</accession>
<organism evidence="3 4">
    <name type="scientific">Ceriporiopsis subvermispora (strain B)</name>
    <name type="common">White-rot fungus</name>
    <name type="synonym">Gelatoporia subvermispora</name>
    <dbReference type="NCBI Taxonomy" id="914234"/>
    <lineage>
        <taxon>Eukaryota</taxon>
        <taxon>Fungi</taxon>
        <taxon>Dikarya</taxon>
        <taxon>Basidiomycota</taxon>
        <taxon>Agaricomycotina</taxon>
        <taxon>Agaricomycetes</taxon>
        <taxon>Polyporales</taxon>
        <taxon>Gelatoporiaceae</taxon>
        <taxon>Gelatoporia</taxon>
    </lineage>
</organism>
<feature type="transmembrane region" description="Helical" evidence="1">
    <location>
        <begin position="116"/>
        <end position="137"/>
    </location>
</feature>
<keyword evidence="1" id="KW-1133">Transmembrane helix</keyword>
<feature type="non-terminal residue" evidence="3">
    <location>
        <position position="208"/>
    </location>
</feature>
<dbReference type="Proteomes" id="UP000016930">
    <property type="component" value="Unassembled WGS sequence"/>
</dbReference>
<feature type="transmembrane region" description="Helical" evidence="1">
    <location>
        <begin position="168"/>
        <end position="190"/>
    </location>
</feature>
<sequence>MYENMDMCSMACIFLVFYDHVATLPDEVEYIWCRKLSIVKLLFLINRLALLVWAVLLGYIKYGLDPLYSLDNPMGMKISIGCGAAESLYTASRIVMSVIQTAFIVIRVYTLSGGKWAIAIITFVCGIIGSLSVLQLFKGPQPVINGLGGASETCDYITATSQTDGANYIVMIISHAGPAISALADLVAIIMTYRKMRSTICLGQAHKT</sequence>
<protein>
    <recommendedName>
        <fullName evidence="2">DUF6533 domain-containing protein</fullName>
    </recommendedName>
</protein>
<dbReference type="OrthoDB" id="2745134at2759"/>
<evidence type="ECO:0000259" key="2">
    <source>
        <dbReference type="Pfam" id="PF20151"/>
    </source>
</evidence>
<feature type="domain" description="DUF6533" evidence="2">
    <location>
        <begin position="8"/>
        <end position="51"/>
    </location>
</feature>
<evidence type="ECO:0000313" key="4">
    <source>
        <dbReference type="Proteomes" id="UP000016930"/>
    </source>
</evidence>
<reference evidence="3 4" key="1">
    <citation type="journal article" date="2012" name="Proc. Natl. Acad. Sci. U.S.A.">
        <title>Comparative genomics of Ceriporiopsis subvermispora and Phanerochaete chrysosporium provide insight into selective ligninolysis.</title>
        <authorList>
            <person name="Fernandez-Fueyo E."/>
            <person name="Ruiz-Duenas F.J."/>
            <person name="Ferreira P."/>
            <person name="Floudas D."/>
            <person name="Hibbett D.S."/>
            <person name="Canessa P."/>
            <person name="Larrondo L.F."/>
            <person name="James T.Y."/>
            <person name="Seelenfreund D."/>
            <person name="Lobos S."/>
            <person name="Polanco R."/>
            <person name="Tello M."/>
            <person name="Honda Y."/>
            <person name="Watanabe T."/>
            <person name="Watanabe T."/>
            <person name="Ryu J.S."/>
            <person name="Kubicek C.P."/>
            <person name="Schmoll M."/>
            <person name="Gaskell J."/>
            <person name="Hammel K.E."/>
            <person name="St John F.J."/>
            <person name="Vanden Wymelenberg A."/>
            <person name="Sabat G."/>
            <person name="Splinter BonDurant S."/>
            <person name="Syed K."/>
            <person name="Yadav J.S."/>
            <person name="Doddapaneni H."/>
            <person name="Subramanian V."/>
            <person name="Lavin J.L."/>
            <person name="Oguiza J.A."/>
            <person name="Perez G."/>
            <person name="Pisabarro A.G."/>
            <person name="Ramirez L."/>
            <person name="Santoyo F."/>
            <person name="Master E."/>
            <person name="Coutinho P.M."/>
            <person name="Henrissat B."/>
            <person name="Lombard V."/>
            <person name="Magnuson J.K."/>
            <person name="Kuees U."/>
            <person name="Hori C."/>
            <person name="Igarashi K."/>
            <person name="Samejima M."/>
            <person name="Held B.W."/>
            <person name="Barry K.W."/>
            <person name="LaButti K.M."/>
            <person name="Lapidus A."/>
            <person name="Lindquist E.A."/>
            <person name="Lucas S.M."/>
            <person name="Riley R."/>
            <person name="Salamov A.A."/>
            <person name="Hoffmeister D."/>
            <person name="Schwenk D."/>
            <person name="Hadar Y."/>
            <person name="Yarden O."/>
            <person name="de Vries R.P."/>
            <person name="Wiebenga A."/>
            <person name="Stenlid J."/>
            <person name="Eastwood D."/>
            <person name="Grigoriev I.V."/>
            <person name="Berka R.M."/>
            <person name="Blanchette R.A."/>
            <person name="Kersten P."/>
            <person name="Martinez A.T."/>
            <person name="Vicuna R."/>
            <person name="Cullen D."/>
        </authorList>
    </citation>
    <scope>NUCLEOTIDE SEQUENCE [LARGE SCALE GENOMIC DNA]</scope>
    <source>
        <strain evidence="3 4">B</strain>
    </source>
</reference>
<dbReference type="AlphaFoldDB" id="M2QQU3"/>
<dbReference type="HOGENOM" id="CLU_1323626_0_0_1"/>
<keyword evidence="4" id="KW-1185">Reference proteome</keyword>
<gene>
    <name evidence="3" type="ORF">CERSUDRAFT_116690</name>
</gene>
<evidence type="ECO:0000256" key="1">
    <source>
        <dbReference type="SAM" id="Phobius"/>
    </source>
</evidence>
<proteinExistence type="predicted"/>